<evidence type="ECO:0000256" key="1">
    <source>
        <dbReference type="SAM" id="MobiDB-lite"/>
    </source>
</evidence>
<evidence type="ECO:0000256" key="2">
    <source>
        <dbReference type="SAM" id="SignalP"/>
    </source>
</evidence>
<reference evidence="3 4" key="1">
    <citation type="submission" date="2022-10" db="EMBL/GenBank/DDBJ databases">
        <title>Draft genome sequence of Streptomyces sp. YSPA8.</title>
        <authorList>
            <person name="Moriuchi R."/>
            <person name="Dohra H."/>
            <person name="Yamamura H."/>
            <person name="Kodani S."/>
        </authorList>
    </citation>
    <scope>NUCLEOTIDE SEQUENCE [LARGE SCALE GENOMIC DNA]</scope>
    <source>
        <strain evidence="3 4">YSPA8</strain>
    </source>
</reference>
<gene>
    <name evidence="3" type="ORF">SYYSPA8_02895</name>
</gene>
<keyword evidence="2" id="KW-0732">Signal</keyword>
<dbReference type="Gene3D" id="2.80.10.50">
    <property type="match status" value="1"/>
</dbReference>
<dbReference type="CDD" id="cd00161">
    <property type="entry name" value="beta-trefoil_Ricin-like"/>
    <property type="match status" value="1"/>
</dbReference>
<keyword evidence="4" id="KW-1185">Reference proteome</keyword>
<dbReference type="RefSeq" id="WP_323445285.1">
    <property type="nucleotide sequence ID" value="NZ_BSBI01000001.1"/>
</dbReference>
<accession>A0ABQ5NS45</accession>
<dbReference type="InterPro" id="IPR035992">
    <property type="entry name" value="Ricin_B-like_lectins"/>
</dbReference>
<sequence length="458" mass="49188">MTLRRTATRLRTTATAVLATALLGSLVAAGTARAGSGPRAADDPVPRTPAAAAAAQQFLPAPVVPAPCSGDGTSGPRVQLLYVRGQGQADRLDALRSDFRIRAGKINGRIVQSSDAMGERREVRYVHDASCDPTVTRVVLPAPTVDDIPDLAVALAAQGFGRQDRKYVVWAENNACGLAFPVPGAPGGDARPGAANAYNHGGGYAMVGLNHSGCINNNDIELHELMHGLGAVRGEAPRGTPGGHCDFANDVMCYNDNTVPGWPWPQPLRPCPQPGIPDNISRLDCSRDTYFNPKPQPGSYLARGWNSADSAFLIRPDHLVPAIATPRTASGRTADLDQAWTADDTRIKAENDYGPAAQRWHLAKLPDNRYRISSVLAHQKVMAVNTNGGRTVDGTTRFTHLMPWADAEHQKWTLRPVGNRQYEVVGHDNGCLTAETFGQALRTAACDGSAKQRWEFRF</sequence>
<name>A0ABQ5NS45_9ACTN</name>
<organism evidence="3 4">
    <name type="scientific">Streptomyces yaizuensis</name>
    <dbReference type="NCBI Taxonomy" id="2989713"/>
    <lineage>
        <taxon>Bacteria</taxon>
        <taxon>Bacillati</taxon>
        <taxon>Actinomycetota</taxon>
        <taxon>Actinomycetes</taxon>
        <taxon>Kitasatosporales</taxon>
        <taxon>Streptomycetaceae</taxon>
        <taxon>Streptomyces</taxon>
    </lineage>
</organism>
<dbReference type="EMBL" id="BSBI01000001">
    <property type="protein sequence ID" value="GLF93198.1"/>
    <property type="molecule type" value="Genomic_DNA"/>
</dbReference>
<evidence type="ECO:0000313" key="4">
    <source>
        <dbReference type="Proteomes" id="UP001291653"/>
    </source>
</evidence>
<dbReference type="SUPFAM" id="SSF50370">
    <property type="entry name" value="Ricin B-like lectins"/>
    <property type="match status" value="1"/>
</dbReference>
<proteinExistence type="predicted"/>
<comment type="caution">
    <text evidence="3">The sequence shown here is derived from an EMBL/GenBank/DDBJ whole genome shotgun (WGS) entry which is preliminary data.</text>
</comment>
<protein>
    <submittedName>
        <fullName evidence="3">RICIN domain-containing protein</fullName>
    </submittedName>
</protein>
<feature type="signal peptide" evidence="2">
    <location>
        <begin position="1"/>
        <end position="34"/>
    </location>
</feature>
<feature type="region of interest" description="Disordered" evidence="1">
    <location>
        <begin position="33"/>
        <end position="53"/>
    </location>
</feature>
<dbReference type="PROSITE" id="PS50231">
    <property type="entry name" value="RICIN_B_LECTIN"/>
    <property type="match status" value="1"/>
</dbReference>
<evidence type="ECO:0000313" key="3">
    <source>
        <dbReference type="EMBL" id="GLF93198.1"/>
    </source>
</evidence>
<feature type="chain" id="PRO_5045284255" evidence="2">
    <location>
        <begin position="35"/>
        <end position="458"/>
    </location>
</feature>
<dbReference type="Proteomes" id="UP001291653">
    <property type="component" value="Unassembled WGS sequence"/>
</dbReference>